<keyword evidence="2" id="KW-0472">Membrane</keyword>
<dbReference type="PaxDb" id="35128-Thaps10718"/>
<protein>
    <submittedName>
        <fullName evidence="3">Uncharacterized protein</fullName>
    </submittedName>
</protein>
<name>B8CEB6_THAPS</name>
<organism evidence="3 4">
    <name type="scientific">Thalassiosira pseudonana</name>
    <name type="common">Marine diatom</name>
    <name type="synonym">Cyclotella nana</name>
    <dbReference type="NCBI Taxonomy" id="35128"/>
    <lineage>
        <taxon>Eukaryota</taxon>
        <taxon>Sar</taxon>
        <taxon>Stramenopiles</taxon>
        <taxon>Ochrophyta</taxon>
        <taxon>Bacillariophyta</taxon>
        <taxon>Coscinodiscophyceae</taxon>
        <taxon>Thalassiosirophycidae</taxon>
        <taxon>Thalassiosirales</taxon>
        <taxon>Thalassiosiraceae</taxon>
        <taxon>Thalassiosira</taxon>
    </lineage>
</organism>
<feature type="compositionally biased region" description="Basic and acidic residues" evidence="1">
    <location>
        <begin position="449"/>
        <end position="460"/>
    </location>
</feature>
<dbReference type="OMA" id="CTHATRF"/>
<sequence length="491" mass="55301">MRKRTAISNNESDEESIPTADPEENNNLVHKNDDVDCTHATRFLQHMKEGKLWWTQCTTISIAAVLSYSYNNVGDHSTNVQIAIMTTITLFGASPLVSTHLGTAAIGAFVGGQNIIGSVVLIDNTNIIEGTNFLWLLVFSNVVGVVWVFVMQKWRILDGYAGRLGTTTFIGMNIVMLTLYGPCGVVAWDRYWYGLVQVLHVGEEDSRKLPLSSAWEWWEEAELAIGYVLAVLWLGVVGGGTRILHNNYLQNFERNKKEASKRQPPPPLNNILIPVLWALFSMLTMNATQYEHSPGIFNGFAVGSYVAMASLHKISTIGKFAVVSLISAVWGLTLTPFVVGFAGKSGFTAMLGHLTVDMIEKALGKLQTYWERQEQQKRQLEMQQREEEEQCRVLATPMKDAVESSEEEDEEPPSPHRVHKPRTEQSILTKHQRRQKKKLKHLQQQNNPHHTEPSFEDPPKLHHRAWSALPKEADGTWQHSLESQQELNSIV</sequence>
<feature type="compositionally biased region" description="Polar residues" evidence="1">
    <location>
        <begin position="477"/>
        <end position="491"/>
    </location>
</feature>
<feature type="transmembrane region" description="Helical" evidence="2">
    <location>
        <begin position="224"/>
        <end position="245"/>
    </location>
</feature>
<dbReference type="KEGG" id="tps:THAPSDRAFT_10718"/>
<feature type="region of interest" description="Disordered" evidence="1">
    <location>
        <begin position="398"/>
        <end position="491"/>
    </location>
</feature>
<keyword evidence="2" id="KW-0812">Transmembrane</keyword>
<feature type="region of interest" description="Disordered" evidence="1">
    <location>
        <begin position="1"/>
        <end position="30"/>
    </location>
</feature>
<keyword evidence="4" id="KW-1185">Reference proteome</keyword>
<evidence type="ECO:0000256" key="2">
    <source>
        <dbReference type="SAM" id="Phobius"/>
    </source>
</evidence>
<dbReference type="eggNOG" id="ENOG502T7D6">
    <property type="taxonomic scope" value="Eukaryota"/>
</dbReference>
<feature type="compositionally biased region" description="Acidic residues" evidence="1">
    <location>
        <begin position="403"/>
        <end position="412"/>
    </location>
</feature>
<evidence type="ECO:0000256" key="1">
    <source>
        <dbReference type="SAM" id="MobiDB-lite"/>
    </source>
</evidence>
<accession>B8CEB6</accession>
<dbReference type="HOGENOM" id="CLU_556119_0_0_1"/>
<dbReference type="GeneID" id="7442146"/>
<dbReference type="InParanoid" id="B8CEB6"/>
<evidence type="ECO:0000313" key="4">
    <source>
        <dbReference type="Proteomes" id="UP000001449"/>
    </source>
</evidence>
<feature type="compositionally biased region" description="Basic residues" evidence="1">
    <location>
        <begin position="430"/>
        <end position="441"/>
    </location>
</feature>
<keyword evidence="2" id="KW-1133">Transmembrane helix</keyword>
<feature type="transmembrane region" description="Helical" evidence="2">
    <location>
        <begin position="134"/>
        <end position="152"/>
    </location>
</feature>
<evidence type="ECO:0000313" key="3">
    <source>
        <dbReference type="EMBL" id="EED88355.1"/>
    </source>
</evidence>
<dbReference type="EMBL" id="CM000651">
    <property type="protein sequence ID" value="EED88355.1"/>
    <property type="molecule type" value="Genomic_DNA"/>
</dbReference>
<reference evidence="3 4" key="1">
    <citation type="journal article" date="2004" name="Science">
        <title>The genome of the diatom Thalassiosira pseudonana: ecology, evolution, and metabolism.</title>
        <authorList>
            <person name="Armbrust E.V."/>
            <person name="Berges J.A."/>
            <person name="Bowler C."/>
            <person name="Green B.R."/>
            <person name="Martinez D."/>
            <person name="Putnam N.H."/>
            <person name="Zhou S."/>
            <person name="Allen A.E."/>
            <person name="Apt K.E."/>
            <person name="Bechner M."/>
            <person name="Brzezinski M.A."/>
            <person name="Chaal B.K."/>
            <person name="Chiovitti A."/>
            <person name="Davis A.K."/>
            <person name="Demarest M.S."/>
            <person name="Detter J.C."/>
            <person name="Glavina T."/>
            <person name="Goodstein D."/>
            <person name="Hadi M.Z."/>
            <person name="Hellsten U."/>
            <person name="Hildebrand M."/>
            <person name="Jenkins B.D."/>
            <person name="Jurka J."/>
            <person name="Kapitonov V.V."/>
            <person name="Kroger N."/>
            <person name="Lau W.W."/>
            <person name="Lane T.W."/>
            <person name="Larimer F.W."/>
            <person name="Lippmeier J.C."/>
            <person name="Lucas S."/>
            <person name="Medina M."/>
            <person name="Montsant A."/>
            <person name="Obornik M."/>
            <person name="Parker M.S."/>
            <person name="Palenik B."/>
            <person name="Pazour G.J."/>
            <person name="Richardson P.M."/>
            <person name="Rynearson T.A."/>
            <person name="Saito M.A."/>
            <person name="Schwartz D.C."/>
            <person name="Thamatrakoln K."/>
            <person name="Valentin K."/>
            <person name="Vardi A."/>
            <person name="Wilkerson F.P."/>
            <person name="Rokhsar D.S."/>
        </authorList>
    </citation>
    <scope>NUCLEOTIDE SEQUENCE [LARGE SCALE GENOMIC DNA]</scope>
    <source>
        <strain evidence="3 4">CCMP1335</strain>
    </source>
</reference>
<feature type="transmembrane region" description="Helical" evidence="2">
    <location>
        <begin position="320"/>
        <end position="342"/>
    </location>
</feature>
<feature type="transmembrane region" description="Helical" evidence="2">
    <location>
        <begin position="295"/>
        <end position="311"/>
    </location>
</feature>
<proteinExistence type="predicted"/>
<reference evidence="3 4" key="2">
    <citation type="journal article" date="2008" name="Nature">
        <title>The Phaeodactylum genome reveals the evolutionary history of diatom genomes.</title>
        <authorList>
            <person name="Bowler C."/>
            <person name="Allen A.E."/>
            <person name="Badger J.H."/>
            <person name="Grimwood J."/>
            <person name="Jabbari K."/>
            <person name="Kuo A."/>
            <person name="Maheswari U."/>
            <person name="Martens C."/>
            <person name="Maumus F."/>
            <person name="Otillar R.P."/>
            <person name="Rayko E."/>
            <person name="Salamov A."/>
            <person name="Vandepoele K."/>
            <person name="Beszteri B."/>
            <person name="Gruber A."/>
            <person name="Heijde M."/>
            <person name="Katinka M."/>
            <person name="Mock T."/>
            <person name="Valentin K."/>
            <person name="Verret F."/>
            <person name="Berges J.A."/>
            <person name="Brownlee C."/>
            <person name="Cadoret J.P."/>
            <person name="Chiovitti A."/>
            <person name="Choi C.J."/>
            <person name="Coesel S."/>
            <person name="De Martino A."/>
            <person name="Detter J.C."/>
            <person name="Durkin C."/>
            <person name="Falciatore A."/>
            <person name="Fournet J."/>
            <person name="Haruta M."/>
            <person name="Huysman M.J."/>
            <person name="Jenkins B.D."/>
            <person name="Jiroutova K."/>
            <person name="Jorgensen R.E."/>
            <person name="Joubert Y."/>
            <person name="Kaplan A."/>
            <person name="Kroger N."/>
            <person name="Kroth P.G."/>
            <person name="La Roche J."/>
            <person name="Lindquist E."/>
            <person name="Lommer M."/>
            <person name="Martin-Jezequel V."/>
            <person name="Lopez P.J."/>
            <person name="Lucas S."/>
            <person name="Mangogna M."/>
            <person name="McGinnis K."/>
            <person name="Medlin L.K."/>
            <person name="Montsant A."/>
            <person name="Oudot-Le Secq M.P."/>
            <person name="Napoli C."/>
            <person name="Obornik M."/>
            <person name="Parker M.S."/>
            <person name="Petit J.L."/>
            <person name="Porcel B.M."/>
            <person name="Poulsen N."/>
            <person name="Robison M."/>
            <person name="Rychlewski L."/>
            <person name="Rynearson T.A."/>
            <person name="Schmutz J."/>
            <person name="Shapiro H."/>
            <person name="Siaut M."/>
            <person name="Stanley M."/>
            <person name="Sussman M.R."/>
            <person name="Taylor A.R."/>
            <person name="Vardi A."/>
            <person name="von Dassow P."/>
            <person name="Vyverman W."/>
            <person name="Willis A."/>
            <person name="Wyrwicz L.S."/>
            <person name="Rokhsar D.S."/>
            <person name="Weissenbach J."/>
            <person name="Armbrust E.V."/>
            <person name="Green B.R."/>
            <person name="Van de Peer Y."/>
            <person name="Grigoriev I.V."/>
        </authorList>
    </citation>
    <scope>NUCLEOTIDE SEQUENCE [LARGE SCALE GENOMIC DNA]</scope>
    <source>
        <strain evidence="3 4">CCMP1335</strain>
    </source>
</reference>
<dbReference type="AlphaFoldDB" id="B8CEB6"/>
<feature type="transmembrane region" description="Helical" evidence="2">
    <location>
        <begin position="164"/>
        <end position="188"/>
    </location>
</feature>
<feature type="compositionally biased region" description="Polar residues" evidence="1">
    <location>
        <begin position="1"/>
        <end position="10"/>
    </location>
</feature>
<gene>
    <name evidence="3" type="ORF">THAPSDRAFT_10718</name>
</gene>
<feature type="transmembrane region" description="Helical" evidence="2">
    <location>
        <begin position="266"/>
        <end position="283"/>
    </location>
</feature>
<feature type="compositionally biased region" description="Acidic residues" evidence="1">
    <location>
        <begin position="11"/>
        <end position="24"/>
    </location>
</feature>
<dbReference type="Proteomes" id="UP000001449">
    <property type="component" value="Chromosome 17"/>
</dbReference>
<dbReference type="RefSeq" id="XP_002294521.1">
    <property type="nucleotide sequence ID" value="XM_002294485.1"/>
</dbReference>